<evidence type="ECO:0008006" key="3">
    <source>
        <dbReference type="Google" id="ProtNLM"/>
    </source>
</evidence>
<dbReference type="AlphaFoldDB" id="A0A8S9WM56"/>
<gene>
    <name evidence="1" type="ORF">GE061_020273</name>
</gene>
<dbReference type="OrthoDB" id="10004641at2759"/>
<comment type="caution">
    <text evidence="1">The sequence shown here is derived from an EMBL/GenBank/DDBJ whole genome shotgun (WGS) entry which is preliminary data.</text>
</comment>
<protein>
    <recommendedName>
        <fullName evidence="3">C2H2-type domain-containing protein</fullName>
    </recommendedName>
</protein>
<evidence type="ECO:0000313" key="1">
    <source>
        <dbReference type="EMBL" id="KAF6197369.1"/>
    </source>
</evidence>
<dbReference type="Gene3D" id="3.30.160.60">
    <property type="entry name" value="Classic Zinc Finger"/>
    <property type="match status" value="1"/>
</dbReference>
<reference evidence="1" key="1">
    <citation type="journal article" date="2021" name="Mol. Ecol. Resour.">
        <title>Apolygus lucorum genome provides insights into omnivorousness and mesophyll feeding.</title>
        <authorList>
            <person name="Liu Y."/>
            <person name="Liu H."/>
            <person name="Wang H."/>
            <person name="Huang T."/>
            <person name="Liu B."/>
            <person name="Yang B."/>
            <person name="Yin L."/>
            <person name="Li B."/>
            <person name="Zhang Y."/>
            <person name="Zhang S."/>
            <person name="Jiang F."/>
            <person name="Zhang X."/>
            <person name="Ren Y."/>
            <person name="Wang B."/>
            <person name="Wang S."/>
            <person name="Lu Y."/>
            <person name="Wu K."/>
            <person name="Fan W."/>
            <person name="Wang G."/>
        </authorList>
    </citation>
    <scope>NUCLEOTIDE SEQUENCE</scope>
    <source>
        <strain evidence="1">12Hb</strain>
    </source>
</reference>
<dbReference type="EMBL" id="WIXP02000102">
    <property type="protein sequence ID" value="KAF6197369.1"/>
    <property type="molecule type" value="Genomic_DNA"/>
</dbReference>
<evidence type="ECO:0000313" key="2">
    <source>
        <dbReference type="Proteomes" id="UP000466442"/>
    </source>
</evidence>
<keyword evidence="2" id="KW-1185">Reference proteome</keyword>
<accession>A0A8S9WM56</accession>
<name>A0A8S9WM56_APOLU</name>
<dbReference type="Proteomes" id="UP000466442">
    <property type="component" value="Unassembled WGS sequence"/>
</dbReference>
<sequence length="184" mass="21342">MYLLILNYQNLSIYINKHITSFNLDTLLKSLEVFHCNCGKIYKYRRSLSLHQKYECGKEPQFACRYCPYKVTSFSIQMLNSHLLSLPPLLKLHINGNEGSTILIGDFRCHCCYLKLDELEFLKWHMATNCGRGPQLYCILCEYATKNKSALQSHVARRHLSSTLATGFLSMLARRKIYTRKSSS</sequence>
<proteinExistence type="predicted"/>
<organism evidence="1 2">
    <name type="scientific">Apolygus lucorum</name>
    <name type="common">Small green plant bug</name>
    <name type="synonym">Lygocoris lucorum</name>
    <dbReference type="NCBI Taxonomy" id="248454"/>
    <lineage>
        <taxon>Eukaryota</taxon>
        <taxon>Metazoa</taxon>
        <taxon>Ecdysozoa</taxon>
        <taxon>Arthropoda</taxon>
        <taxon>Hexapoda</taxon>
        <taxon>Insecta</taxon>
        <taxon>Pterygota</taxon>
        <taxon>Neoptera</taxon>
        <taxon>Paraneoptera</taxon>
        <taxon>Hemiptera</taxon>
        <taxon>Heteroptera</taxon>
        <taxon>Panheteroptera</taxon>
        <taxon>Cimicomorpha</taxon>
        <taxon>Miridae</taxon>
        <taxon>Mirini</taxon>
        <taxon>Apolygus</taxon>
    </lineage>
</organism>